<dbReference type="SUPFAM" id="SSF53474">
    <property type="entry name" value="alpha/beta-Hydrolases"/>
    <property type="match status" value="1"/>
</dbReference>
<keyword evidence="4" id="KW-0378">Hydrolase</keyword>
<evidence type="ECO:0000256" key="6">
    <source>
        <dbReference type="ARBA" id="ARBA00031195"/>
    </source>
</evidence>
<organism evidence="9 10">
    <name type="scientific">Basidiobolus ranarum</name>
    <dbReference type="NCBI Taxonomy" id="34480"/>
    <lineage>
        <taxon>Eukaryota</taxon>
        <taxon>Fungi</taxon>
        <taxon>Fungi incertae sedis</taxon>
        <taxon>Zoopagomycota</taxon>
        <taxon>Entomophthoromycotina</taxon>
        <taxon>Basidiobolomycetes</taxon>
        <taxon>Basidiobolales</taxon>
        <taxon>Basidiobolaceae</taxon>
        <taxon>Basidiobolus</taxon>
    </lineage>
</organism>
<feature type="domain" description="Phospholipase/carboxylesterase/thioesterase" evidence="8">
    <location>
        <begin position="36"/>
        <end position="249"/>
    </location>
</feature>
<dbReference type="EMBL" id="JASJQH010007005">
    <property type="protein sequence ID" value="KAK9720710.1"/>
    <property type="molecule type" value="Genomic_DNA"/>
</dbReference>
<evidence type="ECO:0000256" key="1">
    <source>
        <dbReference type="ARBA" id="ARBA00006499"/>
    </source>
</evidence>
<evidence type="ECO:0000256" key="7">
    <source>
        <dbReference type="ARBA" id="ARBA00047337"/>
    </source>
</evidence>
<reference evidence="9 10" key="1">
    <citation type="submission" date="2023-04" db="EMBL/GenBank/DDBJ databases">
        <title>Genome of Basidiobolus ranarum AG-B5.</title>
        <authorList>
            <person name="Stajich J.E."/>
            <person name="Carter-House D."/>
            <person name="Gryganskyi A."/>
        </authorList>
    </citation>
    <scope>NUCLEOTIDE SEQUENCE [LARGE SCALE GENOMIC DNA]</scope>
    <source>
        <strain evidence="9 10">AG-B5</strain>
    </source>
</reference>
<dbReference type="Gene3D" id="3.40.50.1820">
    <property type="entry name" value="alpha/beta hydrolase"/>
    <property type="match status" value="1"/>
</dbReference>
<dbReference type="EC" id="3.1.2.22" evidence="2"/>
<comment type="caution">
    <text evidence="9">The sequence shown here is derived from an EMBL/GenBank/DDBJ whole genome shotgun (WGS) entry which is preliminary data.</text>
</comment>
<evidence type="ECO:0000256" key="2">
    <source>
        <dbReference type="ARBA" id="ARBA00012423"/>
    </source>
</evidence>
<dbReference type="Proteomes" id="UP001479436">
    <property type="component" value="Unassembled WGS sequence"/>
</dbReference>
<evidence type="ECO:0000313" key="10">
    <source>
        <dbReference type="Proteomes" id="UP001479436"/>
    </source>
</evidence>
<comment type="similarity">
    <text evidence="1">Belongs to the AB hydrolase superfamily. AB hydrolase 2 family.</text>
</comment>
<name>A0ABR2W5D2_9FUNG</name>
<evidence type="ECO:0000256" key="3">
    <source>
        <dbReference type="ARBA" id="ARBA00014923"/>
    </source>
</evidence>
<proteinExistence type="inferred from homology"/>
<sequence>MIKIVFGVIFFCLAYFWFAFNNSSSESIMSARALTSVIQAARGKHSATVIFIHGLGDSGNGWAPATASIAPLLPHVKFVLPNAPNQPVTLNNGMAMPSWYDIYSLEAIDREEDEKGMLASSRSINSLIQKEIDAGIPANRIVLAGFSQGSAMSLLTGLTTEYKIAGIVALSGYLPLRNTIFSMVADKKVPIFMGHGTADPVVQFQFGQMSSEQLQAKGYNVEFHAYPGMAHSCCDEELRHMAKFLQTVIPSEES</sequence>
<dbReference type="PANTHER" id="PTHR10655">
    <property type="entry name" value="LYSOPHOSPHOLIPASE-RELATED"/>
    <property type="match status" value="1"/>
</dbReference>
<evidence type="ECO:0000259" key="8">
    <source>
        <dbReference type="Pfam" id="PF02230"/>
    </source>
</evidence>
<gene>
    <name evidence="9" type="ORF">K7432_003986</name>
</gene>
<comment type="function">
    <text evidence="5">Hydrolyzes fatty acids from S-acylated cysteine residues in proteins with a strong preference for palmitoylated G-alpha proteins over other acyl substrates. Mediates the deacylation of G-alpha proteins such as GPA1 in vivo, but has weak or no activity toward palmitoylated Ras proteins. Has weak lysophospholipase activity in vitro; however such activity may not exist in vivo.</text>
</comment>
<evidence type="ECO:0000313" key="9">
    <source>
        <dbReference type="EMBL" id="KAK9720710.1"/>
    </source>
</evidence>
<dbReference type="InterPro" id="IPR003140">
    <property type="entry name" value="PLipase/COase/thioEstase"/>
</dbReference>
<evidence type="ECO:0000256" key="5">
    <source>
        <dbReference type="ARBA" id="ARBA00029392"/>
    </source>
</evidence>
<comment type="catalytic activity">
    <reaction evidence="7">
        <text>S-hexadecanoyl-L-cysteinyl-[protein] + H2O = L-cysteinyl-[protein] + hexadecanoate + H(+)</text>
        <dbReference type="Rhea" id="RHEA:19233"/>
        <dbReference type="Rhea" id="RHEA-COMP:10131"/>
        <dbReference type="Rhea" id="RHEA-COMP:11032"/>
        <dbReference type="ChEBI" id="CHEBI:7896"/>
        <dbReference type="ChEBI" id="CHEBI:15377"/>
        <dbReference type="ChEBI" id="CHEBI:15378"/>
        <dbReference type="ChEBI" id="CHEBI:29950"/>
        <dbReference type="ChEBI" id="CHEBI:74151"/>
        <dbReference type="EC" id="3.1.2.22"/>
    </reaction>
</comment>
<keyword evidence="10" id="KW-1185">Reference proteome</keyword>
<dbReference type="InterPro" id="IPR029058">
    <property type="entry name" value="AB_hydrolase_fold"/>
</dbReference>
<protein>
    <recommendedName>
        <fullName evidence="3">Acyl-protein thioesterase 1</fullName>
        <ecNumber evidence="2">3.1.2.22</ecNumber>
    </recommendedName>
    <alternativeName>
        <fullName evidence="6">Palmitoyl-protein hydrolase</fullName>
    </alternativeName>
</protein>
<accession>A0ABR2W5D2</accession>
<dbReference type="Pfam" id="PF02230">
    <property type="entry name" value="Abhydrolase_2"/>
    <property type="match status" value="1"/>
</dbReference>
<dbReference type="InterPro" id="IPR050565">
    <property type="entry name" value="LYPA1-2/EST-like"/>
</dbReference>
<dbReference type="PANTHER" id="PTHR10655:SF17">
    <property type="entry name" value="LYSOPHOSPHOLIPASE-LIKE PROTEIN 1"/>
    <property type="match status" value="1"/>
</dbReference>
<evidence type="ECO:0000256" key="4">
    <source>
        <dbReference type="ARBA" id="ARBA00022801"/>
    </source>
</evidence>